<dbReference type="InterPro" id="IPR016035">
    <property type="entry name" value="Acyl_Trfase/lysoPLipase"/>
</dbReference>
<dbReference type="EMBL" id="CP003349">
    <property type="protein sequence ID" value="AFD06350.1"/>
    <property type="molecule type" value="Genomic_DNA"/>
</dbReference>
<dbReference type="InterPro" id="IPR002641">
    <property type="entry name" value="PNPLA_dom"/>
</dbReference>
<proteinExistence type="predicted"/>
<dbReference type="Gene3D" id="3.40.1090.10">
    <property type="entry name" value="Cytosolic phospholipase A2 catalytic domain"/>
    <property type="match status" value="2"/>
</dbReference>
<evidence type="ECO:0000313" key="6">
    <source>
        <dbReference type="EMBL" id="AFD06350.1"/>
    </source>
</evidence>
<dbReference type="STRING" id="929556.Solca_1261"/>
<name>H8KVH0_SOLCM</name>
<evidence type="ECO:0000256" key="3">
    <source>
        <dbReference type="ARBA" id="ARBA00023098"/>
    </source>
</evidence>
<feature type="short sequence motif" description="GXSXG" evidence="4">
    <location>
        <begin position="37"/>
        <end position="41"/>
    </location>
</feature>
<feature type="active site" description="Proton acceptor" evidence="4">
    <location>
        <position position="153"/>
    </location>
</feature>
<comment type="caution">
    <text evidence="4">Lacks conserved residue(s) required for the propagation of feature annotation.</text>
</comment>
<dbReference type="Proteomes" id="UP000007590">
    <property type="component" value="Chromosome"/>
</dbReference>
<dbReference type="RefSeq" id="WP_014679577.1">
    <property type="nucleotide sequence ID" value="NC_017770.1"/>
</dbReference>
<feature type="domain" description="PNPLA" evidence="5">
    <location>
        <begin position="6"/>
        <end position="166"/>
    </location>
</feature>
<evidence type="ECO:0000313" key="7">
    <source>
        <dbReference type="Proteomes" id="UP000007590"/>
    </source>
</evidence>
<evidence type="ECO:0000256" key="1">
    <source>
        <dbReference type="ARBA" id="ARBA00022801"/>
    </source>
</evidence>
<dbReference type="HOGENOM" id="CLU_047251_2_1_10"/>
<dbReference type="GO" id="GO:0016042">
    <property type="term" value="P:lipid catabolic process"/>
    <property type="evidence" value="ECO:0007669"/>
    <property type="project" value="UniProtKB-UniRule"/>
</dbReference>
<keyword evidence="2 4" id="KW-0442">Lipid degradation</keyword>
<keyword evidence="1 4" id="KW-0378">Hydrolase</keyword>
<dbReference type="Pfam" id="PF01734">
    <property type="entry name" value="Patatin"/>
    <property type="match status" value="1"/>
</dbReference>
<evidence type="ECO:0000259" key="5">
    <source>
        <dbReference type="PROSITE" id="PS51635"/>
    </source>
</evidence>
<sequence length="306" mass="33671">MKKVCLVLGSGGARGVSQIGVIEELERRGFTISRIAGCSMGALIGGIYCAGHLPTYKKWLVNLEKMDVFKLLDFTWSGAGFVRGDRVLNAIEELIGSHNIEEFSIPFTAVATDLNSQQEIYFKSGNLFKAIRASIAIPTVLTPVIDEGKVLLDGGLLNPLPIAVAQRQPDELLVAVNVNSSIQPLVLPSPTEQEILARKIGKSRWDTFVSSILRIDTRSNETSERIGMFGLLNRSFDLLQDRLTQVMLETYKPDILVNVSRNACGSFEFYRASELIEVGRLSFENAYAEYEKSSESGVLSQESKGS</sequence>
<keyword evidence="7" id="KW-1185">Reference proteome</keyword>
<organism evidence="6 7">
    <name type="scientific">Solitalea canadensis (strain ATCC 29591 / DSM 3403 / JCM 21819 / LMG 8368 / NBRC 15130 / NCIMB 12057 / USAM 9D)</name>
    <name type="common">Flexibacter canadensis</name>
    <dbReference type="NCBI Taxonomy" id="929556"/>
    <lineage>
        <taxon>Bacteria</taxon>
        <taxon>Pseudomonadati</taxon>
        <taxon>Bacteroidota</taxon>
        <taxon>Sphingobacteriia</taxon>
        <taxon>Sphingobacteriales</taxon>
        <taxon>Sphingobacteriaceae</taxon>
        <taxon>Solitalea</taxon>
    </lineage>
</organism>
<evidence type="ECO:0000256" key="2">
    <source>
        <dbReference type="ARBA" id="ARBA00022963"/>
    </source>
</evidence>
<protein>
    <submittedName>
        <fullName evidence="6">Putative esterase of the alpha-beta hydrolase superfamily</fullName>
    </submittedName>
</protein>
<dbReference type="AlphaFoldDB" id="H8KVH0"/>
<dbReference type="PROSITE" id="PS51635">
    <property type="entry name" value="PNPLA"/>
    <property type="match status" value="1"/>
</dbReference>
<dbReference type="PANTHER" id="PTHR14226">
    <property type="entry name" value="NEUROPATHY TARGET ESTERASE/SWISS CHEESE D.MELANOGASTER"/>
    <property type="match status" value="1"/>
</dbReference>
<keyword evidence="3 4" id="KW-0443">Lipid metabolism</keyword>
<dbReference type="PANTHER" id="PTHR14226:SF76">
    <property type="entry name" value="NTE FAMILY PROTEIN RSSA"/>
    <property type="match status" value="1"/>
</dbReference>
<dbReference type="eggNOG" id="COG1752">
    <property type="taxonomic scope" value="Bacteria"/>
</dbReference>
<feature type="short sequence motif" description="DGA/G" evidence="4">
    <location>
        <begin position="153"/>
        <end position="155"/>
    </location>
</feature>
<dbReference type="KEGG" id="scn:Solca_1261"/>
<dbReference type="GO" id="GO:0016787">
    <property type="term" value="F:hydrolase activity"/>
    <property type="evidence" value="ECO:0007669"/>
    <property type="project" value="UniProtKB-UniRule"/>
</dbReference>
<gene>
    <name evidence="6" type="ordered locus">Solca_1261</name>
</gene>
<reference evidence="6" key="1">
    <citation type="submission" date="2012-02" db="EMBL/GenBank/DDBJ databases">
        <title>The complete genome of Solitalea canadensis DSM 3403.</title>
        <authorList>
            <consortium name="US DOE Joint Genome Institute (JGI-PGF)"/>
            <person name="Lucas S."/>
            <person name="Copeland A."/>
            <person name="Lapidus A."/>
            <person name="Glavina del Rio T."/>
            <person name="Dalin E."/>
            <person name="Tice H."/>
            <person name="Bruce D."/>
            <person name="Goodwin L."/>
            <person name="Pitluck S."/>
            <person name="Peters L."/>
            <person name="Ovchinnikova G."/>
            <person name="Lu M."/>
            <person name="Kyrpides N."/>
            <person name="Mavromatis K."/>
            <person name="Ivanova N."/>
            <person name="Brettin T."/>
            <person name="Detter J.C."/>
            <person name="Han C."/>
            <person name="Larimer F."/>
            <person name="Land M."/>
            <person name="Hauser L."/>
            <person name="Markowitz V."/>
            <person name="Cheng J.-F."/>
            <person name="Hugenholtz P."/>
            <person name="Woyke T."/>
            <person name="Wu D."/>
            <person name="Spring S."/>
            <person name="Schroeder M."/>
            <person name="Kopitz M."/>
            <person name="Brambilla E."/>
            <person name="Klenk H.-P."/>
            <person name="Eisen J.A."/>
        </authorList>
    </citation>
    <scope>NUCLEOTIDE SEQUENCE</scope>
    <source>
        <strain evidence="6">DSM 3403</strain>
    </source>
</reference>
<dbReference type="OrthoDB" id="9770965at2"/>
<feature type="active site" description="Nucleophile" evidence="4">
    <location>
        <position position="39"/>
    </location>
</feature>
<evidence type="ECO:0000256" key="4">
    <source>
        <dbReference type="PROSITE-ProRule" id="PRU01161"/>
    </source>
</evidence>
<dbReference type="SUPFAM" id="SSF52151">
    <property type="entry name" value="FabD/lysophospholipase-like"/>
    <property type="match status" value="1"/>
</dbReference>
<accession>H8KVH0</accession>
<dbReference type="InterPro" id="IPR050301">
    <property type="entry name" value="NTE"/>
</dbReference>